<name>A0A0A9EC82_ARUDO</name>
<accession>A0A0A9EC82</accession>
<organism evidence="1">
    <name type="scientific">Arundo donax</name>
    <name type="common">Giant reed</name>
    <name type="synonym">Donax arundinaceus</name>
    <dbReference type="NCBI Taxonomy" id="35708"/>
    <lineage>
        <taxon>Eukaryota</taxon>
        <taxon>Viridiplantae</taxon>
        <taxon>Streptophyta</taxon>
        <taxon>Embryophyta</taxon>
        <taxon>Tracheophyta</taxon>
        <taxon>Spermatophyta</taxon>
        <taxon>Magnoliopsida</taxon>
        <taxon>Liliopsida</taxon>
        <taxon>Poales</taxon>
        <taxon>Poaceae</taxon>
        <taxon>PACMAD clade</taxon>
        <taxon>Arundinoideae</taxon>
        <taxon>Arundineae</taxon>
        <taxon>Arundo</taxon>
    </lineage>
</organism>
<proteinExistence type="predicted"/>
<evidence type="ECO:0000313" key="1">
    <source>
        <dbReference type="EMBL" id="JAD95525.1"/>
    </source>
</evidence>
<protein>
    <submittedName>
        <fullName evidence="1">Uncharacterized protein</fullName>
    </submittedName>
</protein>
<reference evidence="1" key="2">
    <citation type="journal article" date="2015" name="Data Brief">
        <title>Shoot transcriptome of the giant reed, Arundo donax.</title>
        <authorList>
            <person name="Barrero R.A."/>
            <person name="Guerrero F.D."/>
            <person name="Moolhuijzen P."/>
            <person name="Goolsby J.A."/>
            <person name="Tidwell J."/>
            <person name="Bellgard S.E."/>
            <person name="Bellgard M.I."/>
        </authorList>
    </citation>
    <scope>NUCLEOTIDE SEQUENCE</scope>
    <source>
        <tissue evidence="1">Shoot tissue taken approximately 20 cm above the soil surface</tissue>
    </source>
</reference>
<dbReference type="EMBL" id="GBRH01202370">
    <property type="protein sequence ID" value="JAD95525.1"/>
    <property type="molecule type" value="Transcribed_RNA"/>
</dbReference>
<sequence>MMFGLTMFSNSKTMSLFYNYLEHKLQKQHTIALPVYTSTGPTNPKSFTFYVEYN</sequence>
<reference evidence="1" key="1">
    <citation type="submission" date="2014-09" db="EMBL/GenBank/DDBJ databases">
        <authorList>
            <person name="Magalhaes I.L.F."/>
            <person name="Oliveira U."/>
            <person name="Santos F.R."/>
            <person name="Vidigal T.H.D.A."/>
            <person name="Brescovit A.D."/>
            <person name="Santos A.J."/>
        </authorList>
    </citation>
    <scope>NUCLEOTIDE SEQUENCE</scope>
    <source>
        <tissue evidence="1">Shoot tissue taken approximately 20 cm above the soil surface</tissue>
    </source>
</reference>
<dbReference type="AlphaFoldDB" id="A0A0A9EC82"/>